<dbReference type="AlphaFoldDB" id="A0A8X6IHP8"/>
<gene>
    <name evidence="1" type="ORF">NPIL_424561</name>
</gene>
<evidence type="ECO:0000313" key="1">
    <source>
        <dbReference type="EMBL" id="GFS45538.1"/>
    </source>
</evidence>
<proteinExistence type="predicted"/>
<protein>
    <submittedName>
        <fullName evidence="1">Uncharacterized protein</fullName>
    </submittedName>
</protein>
<keyword evidence="2" id="KW-1185">Reference proteome</keyword>
<dbReference type="Proteomes" id="UP000887013">
    <property type="component" value="Unassembled WGS sequence"/>
</dbReference>
<reference evidence="1" key="1">
    <citation type="submission" date="2020-08" db="EMBL/GenBank/DDBJ databases">
        <title>Multicomponent nature underlies the extraordinary mechanical properties of spider dragline silk.</title>
        <authorList>
            <person name="Kono N."/>
            <person name="Nakamura H."/>
            <person name="Mori M."/>
            <person name="Yoshida Y."/>
            <person name="Ohtoshi R."/>
            <person name="Malay A.D."/>
            <person name="Moran D.A.P."/>
            <person name="Tomita M."/>
            <person name="Numata K."/>
            <person name="Arakawa K."/>
        </authorList>
    </citation>
    <scope>NUCLEOTIDE SEQUENCE</scope>
</reference>
<feature type="non-terminal residue" evidence="1">
    <location>
        <position position="63"/>
    </location>
</feature>
<sequence>MFARTRFSFELISLKYFFALAKKCFKDISSDEFKVATANDLIVGNTSKDKSSAKKYEEYCIFC</sequence>
<comment type="caution">
    <text evidence="1">The sequence shown here is derived from an EMBL/GenBank/DDBJ whole genome shotgun (WGS) entry which is preliminary data.</text>
</comment>
<dbReference type="EMBL" id="BMAW01044587">
    <property type="protein sequence ID" value="GFS45538.1"/>
    <property type="molecule type" value="Genomic_DNA"/>
</dbReference>
<accession>A0A8X6IHP8</accession>
<organism evidence="1 2">
    <name type="scientific">Nephila pilipes</name>
    <name type="common">Giant wood spider</name>
    <name type="synonym">Nephila maculata</name>
    <dbReference type="NCBI Taxonomy" id="299642"/>
    <lineage>
        <taxon>Eukaryota</taxon>
        <taxon>Metazoa</taxon>
        <taxon>Ecdysozoa</taxon>
        <taxon>Arthropoda</taxon>
        <taxon>Chelicerata</taxon>
        <taxon>Arachnida</taxon>
        <taxon>Araneae</taxon>
        <taxon>Araneomorphae</taxon>
        <taxon>Entelegynae</taxon>
        <taxon>Araneoidea</taxon>
        <taxon>Nephilidae</taxon>
        <taxon>Nephila</taxon>
    </lineage>
</organism>
<name>A0A8X6IHP8_NEPPI</name>
<evidence type="ECO:0000313" key="2">
    <source>
        <dbReference type="Proteomes" id="UP000887013"/>
    </source>
</evidence>